<gene>
    <name evidence="2" type="ORF">OEV98_01840</name>
</gene>
<feature type="transmembrane region" description="Helical" evidence="1">
    <location>
        <begin position="97"/>
        <end position="115"/>
    </location>
</feature>
<name>A0AAE3IRF1_9BACI</name>
<feature type="transmembrane region" description="Helical" evidence="1">
    <location>
        <begin position="67"/>
        <end position="85"/>
    </location>
</feature>
<keyword evidence="1" id="KW-1133">Transmembrane helix</keyword>
<feature type="transmembrane region" description="Helical" evidence="1">
    <location>
        <begin position="127"/>
        <end position="144"/>
    </location>
</feature>
<keyword evidence="1" id="KW-0472">Membrane</keyword>
<comment type="caution">
    <text evidence="2">The sequence shown here is derived from an EMBL/GenBank/DDBJ whole genome shotgun (WGS) entry which is preliminary data.</text>
</comment>
<proteinExistence type="predicted"/>
<evidence type="ECO:0000313" key="3">
    <source>
        <dbReference type="Proteomes" id="UP001209318"/>
    </source>
</evidence>
<protein>
    <submittedName>
        <fullName evidence="2">Uncharacterized protein</fullName>
    </submittedName>
</protein>
<keyword evidence="1" id="KW-0812">Transmembrane</keyword>
<organism evidence="2 3">
    <name type="scientific">Perspicuibacillus lycopersici</name>
    <dbReference type="NCBI Taxonomy" id="1325689"/>
    <lineage>
        <taxon>Bacteria</taxon>
        <taxon>Bacillati</taxon>
        <taxon>Bacillota</taxon>
        <taxon>Bacilli</taxon>
        <taxon>Bacillales</taxon>
        <taxon>Bacillaceae</taxon>
        <taxon>Perspicuibacillus</taxon>
    </lineage>
</organism>
<reference evidence="2" key="1">
    <citation type="submission" date="2022-10" db="EMBL/GenBank/DDBJ databases">
        <title>Description of Fervidibacillus gen. nov. in the family Fervidibacillaceae fam. nov. with two species, Fervidibacillus albus sp. nov., and Fervidibacillus halotolerans sp. nov., isolated from tidal flat sediments.</title>
        <authorList>
            <person name="Kwon K.K."/>
            <person name="Yang S.-H."/>
        </authorList>
    </citation>
    <scope>NUCLEOTIDE SEQUENCE</scope>
    <source>
        <strain evidence="2">JCM 19140</strain>
    </source>
</reference>
<dbReference type="AlphaFoldDB" id="A0AAE3IRF1"/>
<dbReference type="RefSeq" id="WP_263071434.1">
    <property type="nucleotide sequence ID" value="NZ_JAOUSF010000001.1"/>
</dbReference>
<dbReference type="EMBL" id="JAOUSF010000001">
    <property type="protein sequence ID" value="MCU9612303.1"/>
    <property type="molecule type" value="Genomic_DNA"/>
</dbReference>
<accession>A0AAE3IRF1</accession>
<evidence type="ECO:0000313" key="2">
    <source>
        <dbReference type="EMBL" id="MCU9612303.1"/>
    </source>
</evidence>
<sequence>MRKLSKLEAILWSIAFPGFPQLLVGAYIKGIFFMLLEFCINVQSQFNEAIRFSFLGEMDNAVKVINYEWLMFYPCIYMYVMWDSYCISEGDVGKYDFLPFVFGAYFLTVGTMYGSKANFLGIYPGPVFFPMIILPLGLFVGFILKKVFVNFQER</sequence>
<keyword evidence="3" id="KW-1185">Reference proteome</keyword>
<evidence type="ECO:0000256" key="1">
    <source>
        <dbReference type="SAM" id="Phobius"/>
    </source>
</evidence>
<dbReference type="Proteomes" id="UP001209318">
    <property type="component" value="Unassembled WGS sequence"/>
</dbReference>